<dbReference type="InterPro" id="IPR001360">
    <property type="entry name" value="Glyco_hydro_1"/>
</dbReference>
<keyword evidence="3" id="KW-0378">Hydrolase</keyword>
<dbReference type="Proteomes" id="UP001370490">
    <property type="component" value="Unassembled WGS sequence"/>
</dbReference>
<dbReference type="Gene3D" id="3.20.20.80">
    <property type="entry name" value="Glycosidases"/>
    <property type="match status" value="3"/>
</dbReference>
<organism evidence="3 4">
    <name type="scientific">Dillenia turbinata</name>
    <dbReference type="NCBI Taxonomy" id="194707"/>
    <lineage>
        <taxon>Eukaryota</taxon>
        <taxon>Viridiplantae</taxon>
        <taxon>Streptophyta</taxon>
        <taxon>Embryophyta</taxon>
        <taxon>Tracheophyta</taxon>
        <taxon>Spermatophyta</taxon>
        <taxon>Magnoliopsida</taxon>
        <taxon>eudicotyledons</taxon>
        <taxon>Gunneridae</taxon>
        <taxon>Pentapetalae</taxon>
        <taxon>Dilleniales</taxon>
        <taxon>Dilleniaceae</taxon>
        <taxon>Dillenia</taxon>
    </lineage>
</organism>
<proteinExistence type="inferred from homology"/>
<name>A0AAN8VTH4_9MAGN</name>
<dbReference type="SUPFAM" id="SSF51445">
    <property type="entry name" value="(Trans)glycosidases"/>
    <property type="match status" value="1"/>
</dbReference>
<dbReference type="AlphaFoldDB" id="A0AAN8VTH4"/>
<comment type="similarity">
    <text evidence="1 2">Belongs to the glycosyl hydrolase 1 family.</text>
</comment>
<sequence>EDVKIMKELGFDAFRFSISWSRLLPSGKLSGGINIDGINFYHNLVDELLSKGGKIGIILDSRWFVPYSDSIADQNAARRALDFMYGWCVYPINQTIRPERNGVPIGPATALSWLHVYPRGIRDLLVYTMKEYNNPLLYITENGVDDWNNKTLPLEEALKDPMRIDYYQQHLWFLRKAIE</sequence>
<comment type="caution">
    <text evidence="3">The sequence shown here is derived from an EMBL/GenBank/DDBJ whole genome shotgun (WGS) entry which is preliminary data.</text>
</comment>
<gene>
    <name evidence="3" type="ORF">RJ641_036597</name>
</gene>
<evidence type="ECO:0000256" key="1">
    <source>
        <dbReference type="ARBA" id="ARBA00010838"/>
    </source>
</evidence>
<protein>
    <submittedName>
        <fullName evidence="3">Glycoside hydrolase family 1</fullName>
    </submittedName>
</protein>
<evidence type="ECO:0000256" key="2">
    <source>
        <dbReference type="RuleBase" id="RU003690"/>
    </source>
</evidence>
<reference evidence="3 4" key="1">
    <citation type="submission" date="2023-12" db="EMBL/GenBank/DDBJ databases">
        <title>A high-quality genome assembly for Dillenia turbinata (Dilleniales).</title>
        <authorList>
            <person name="Chanderbali A."/>
        </authorList>
    </citation>
    <scope>NUCLEOTIDE SEQUENCE [LARGE SCALE GENOMIC DNA]</scope>
    <source>
        <strain evidence="3">LSX21</strain>
        <tissue evidence="3">Leaf</tissue>
    </source>
</reference>
<dbReference type="Pfam" id="PF00232">
    <property type="entry name" value="Glyco_hydro_1"/>
    <property type="match status" value="2"/>
</dbReference>
<keyword evidence="4" id="KW-1185">Reference proteome</keyword>
<evidence type="ECO:0000313" key="3">
    <source>
        <dbReference type="EMBL" id="KAK6933703.1"/>
    </source>
</evidence>
<accession>A0AAN8VTH4</accession>
<feature type="non-terminal residue" evidence="3">
    <location>
        <position position="1"/>
    </location>
</feature>
<dbReference type="InterPro" id="IPR017853">
    <property type="entry name" value="GH"/>
</dbReference>
<dbReference type="PANTHER" id="PTHR10353:SF318">
    <property type="entry name" value="BETA-GLUCOSIDASE 31-RELATED"/>
    <property type="match status" value="1"/>
</dbReference>
<dbReference type="EMBL" id="JBAMMX010000009">
    <property type="protein sequence ID" value="KAK6933703.1"/>
    <property type="molecule type" value="Genomic_DNA"/>
</dbReference>
<dbReference type="GO" id="GO:0008422">
    <property type="term" value="F:beta-glucosidase activity"/>
    <property type="evidence" value="ECO:0007669"/>
    <property type="project" value="TreeGrafter"/>
</dbReference>
<dbReference type="GO" id="GO:0005975">
    <property type="term" value="P:carbohydrate metabolic process"/>
    <property type="evidence" value="ECO:0007669"/>
    <property type="project" value="InterPro"/>
</dbReference>
<evidence type="ECO:0000313" key="4">
    <source>
        <dbReference type="Proteomes" id="UP001370490"/>
    </source>
</evidence>
<dbReference type="PANTHER" id="PTHR10353">
    <property type="entry name" value="GLYCOSYL HYDROLASE"/>
    <property type="match status" value="1"/>
</dbReference>